<dbReference type="InterPro" id="IPR015915">
    <property type="entry name" value="Kelch-typ_b-propeller"/>
</dbReference>
<keyword evidence="2" id="KW-0408">Iron</keyword>
<reference evidence="4" key="1">
    <citation type="journal article" date="2017" name="Nat. Microbiol.">
        <title>Global analysis of biosynthetic gene clusters reveals vast potential of secondary metabolite production in Penicillium species.</title>
        <authorList>
            <person name="Nielsen J.C."/>
            <person name="Grijseels S."/>
            <person name="Prigent S."/>
            <person name="Ji B."/>
            <person name="Dainat J."/>
            <person name="Nielsen K.F."/>
            <person name="Frisvad J.C."/>
            <person name="Workman M."/>
            <person name="Nielsen J."/>
        </authorList>
    </citation>
    <scope>NUCLEOTIDE SEQUENCE [LARGE SCALE GENOMIC DNA]</scope>
    <source>
        <strain evidence="4">IBT 31321</strain>
    </source>
</reference>
<evidence type="ECO:0008006" key="5">
    <source>
        <dbReference type="Google" id="ProtNLM"/>
    </source>
</evidence>
<proteinExistence type="predicted"/>
<organism evidence="3 4">
    <name type="scientific">Penicillium coprophilum</name>
    <dbReference type="NCBI Taxonomy" id="36646"/>
    <lineage>
        <taxon>Eukaryota</taxon>
        <taxon>Fungi</taxon>
        <taxon>Dikarya</taxon>
        <taxon>Ascomycota</taxon>
        <taxon>Pezizomycotina</taxon>
        <taxon>Eurotiomycetes</taxon>
        <taxon>Eurotiomycetidae</taxon>
        <taxon>Eurotiales</taxon>
        <taxon>Aspergillaceae</taxon>
        <taxon>Penicillium</taxon>
    </lineage>
</organism>
<dbReference type="Pfam" id="PF24681">
    <property type="entry name" value="Kelch_KLHDC2_KLHL20_DRC7"/>
    <property type="match status" value="1"/>
</dbReference>
<evidence type="ECO:0000256" key="1">
    <source>
        <dbReference type="ARBA" id="ARBA00022737"/>
    </source>
</evidence>
<dbReference type="EMBL" id="MDDG01000004">
    <property type="protein sequence ID" value="OQE42042.1"/>
    <property type="molecule type" value="Genomic_DNA"/>
</dbReference>
<dbReference type="GO" id="GO:0019760">
    <property type="term" value="P:glucosinolate metabolic process"/>
    <property type="evidence" value="ECO:0007669"/>
    <property type="project" value="UniProtKB-ARBA"/>
</dbReference>
<comment type="caution">
    <text evidence="3">The sequence shown here is derived from an EMBL/GenBank/DDBJ whole genome shotgun (WGS) entry which is preliminary data.</text>
</comment>
<accession>A0A1V6UUD4</accession>
<dbReference type="STRING" id="36646.A0A1V6UUD4"/>
<evidence type="ECO:0000313" key="3">
    <source>
        <dbReference type="EMBL" id="OQE42042.1"/>
    </source>
</evidence>
<sequence length="233" mass="25445">MTPVEEHGGMWEFDPRTEKWSLLPPSSPNSTPIPAGRTYHCTANGGKDAVCIHAGCPEKGRLSDLWAFSVSQKIWTELAPAPDPPRGGTSIAFTRGRLYRINGFDGKREQGGRIDVYNAGANLWSSHSFVSDGVTGPSPRSVAILLPVVVSGRVYLATLFGERDPSSVRHEGAGKMLHDVWVFDVETKVWTKVETQRDEHPNPRGWFDGEVLDAGTVVVHGGLGESNDRLDEV</sequence>
<keyword evidence="1" id="KW-0677">Repeat</keyword>
<dbReference type="PANTHER" id="PTHR47435">
    <property type="entry name" value="KELCH REPEAT PROTEIN (AFU_ORTHOLOGUE AFUA_5G12780)"/>
    <property type="match status" value="1"/>
</dbReference>
<evidence type="ECO:0000313" key="4">
    <source>
        <dbReference type="Proteomes" id="UP000191500"/>
    </source>
</evidence>
<dbReference type="Gene3D" id="2.120.10.80">
    <property type="entry name" value="Kelch-type beta propeller"/>
    <property type="match status" value="1"/>
</dbReference>
<dbReference type="AlphaFoldDB" id="A0A1V6UUD4"/>
<name>A0A1V6UUD4_9EURO</name>
<evidence type="ECO:0000256" key="2">
    <source>
        <dbReference type="ARBA" id="ARBA00023004"/>
    </source>
</evidence>
<dbReference type="PANTHER" id="PTHR47435:SF4">
    <property type="entry name" value="KELCH REPEAT PROTEIN (AFU_ORTHOLOGUE AFUA_5G12780)"/>
    <property type="match status" value="1"/>
</dbReference>
<keyword evidence="4" id="KW-1185">Reference proteome</keyword>
<gene>
    <name evidence="3" type="ORF">PENCOP_c004G07584</name>
</gene>
<dbReference type="SUPFAM" id="SSF117281">
    <property type="entry name" value="Kelch motif"/>
    <property type="match status" value="1"/>
</dbReference>
<dbReference type="Proteomes" id="UP000191500">
    <property type="component" value="Unassembled WGS sequence"/>
</dbReference>
<protein>
    <recommendedName>
        <fullName evidence="5">Kelch repeat protein</fullName>
    </recommendedName>
</protein>